<evidence type="ECO:0000313" key="7">
    <source>
        <dbReference type="Proteomes" id="UP001530377"/>
    </source>
</evidence>
<evidence type="ECO:0000256" key="5">
    <source>
        <dbReference type="SAM" id="MobiDB-lite"/>
    </source>
</evidence>
<feature type="region of interest" description="Disordered" evidence="5">
    <location>
        <begin position="1"/>
        <end position="99"/>
    </location>
</feature>
<organism evidence="6 7">
    <name type="scientific">Cyclostephanos tholiformis</name>
    <dbReference type="NCBI Taxonomy" id="382380"/>
    <lineage>
        <taxon>Eukaryota</taxon>
        <taxon>Sar</taxon>
        <taxon>Stramenopiles</taxon>
        <taxon>Ochrophyta</taxon>
        <taxon>Bacillariophyta</taxon>
        <taxon>Coscinodiscophyceae</taxon>
        <taxon>Thalassiosirophycidae</taxon>
        <taxon>Stephanodiscales</taxon>
        <taxon>Stephanodiscaceae</taxon>
        <taxon>Cyclostephanos</taxon>
    </lineage>
</organism>
<gene>
    <name evidence="6" type="ORF">ACHAXA_011037</name>
</gene>
<keyword evidence="3" id="KW-0576">Peroxisome</keyword>
<evidence type="ECO:0000256" key="4">
    <source>
        <dbReference type="ARBA" id="ARBA00046271"/>
    </source>
</evidence>
<dbReference type="Proteomes" id="UP001530377">
    <property type="component" value="Unassembled WGS sequence"/>
</dbReference>
<dbReference type="Pfam" id="PF05648">
    <property type="entry name" value="PEX11"/>
    <property type="match status" value="1"/>
</dbReference>
<dbReference type="GO" id="GO:0005778">
    <property type="term" value="C:peroxisomal membrane"/>
    <property type="evidence" value="ECO:0007669"/>
    <property type="project" value="UniProtKB-SubCell"/>
</dbReference>
<feature type="compositionally biased region" description="Polar residues" evidence="5">
    <location>
        <begin position="1"/>
        <end position="14"/>
    </location>
</feature>
<evidence type="ECO:0000313" key="6">
    <source>
        <dbReference type="EMBL" id="KAL3817408.1"/>
    </source>
</evidence>
<keyword evidence="2" id="KW-0472">Membrane</keyword>
<comment type="caution">
    <text evidence="6">The sequence shown here is derived from an EMBL/GenBank/DDBJ whole genome shotgun (WGS) entry which is preliminary data.</text>
</comment>
<keyword evidence="7" id="KW-1185">Reference proteome</keyword>
<proteinExistence type="predicted"/>
<feature type="compositionally biased region" description="Low complexity" evidence="5">
    <location>
        <begin position="90"/>
        <end position="99"/>
    </location>
</feature>
<protein>
    <submittedName>
        <fullName evidence="6">Uncharacterized protein</fullName>
    </submittedName>
</protein>
<evidence type="ECO:0000256" key="2">
    <source>
        <dbReference type="ARBA" id="ARBA00023136"/>
    </source>
</evidence>
<dbReference type="AlphaFoldDB" id="A0ABD3RZ16"/>
<dbReference type="PANTHER" id="PTHR12652:SF50">
    <property type="entry name" value="PEROXIN 11"/>
    <property type="match status" value="1"/>
</dbReference>
<dbReference type="EMBL" id="JALLPB020000105">
    <property type="protein sequence ID" value="KAL3817408.1"/>
    <property type="molecule type" value="Genomic_DNA"/>
</dbReference>
<name>A0ABD3RZ16_9STRA</name>
<reference evidence="6 7" key="1">
    <citation type="submission" date="2024-10" db="EMBL/GenBank/DDBJ databases">
        <title>Updated reference genomes for cyclostephanoid diatoms.</title>
        <authorList>
            <person name="Roberts W.R."/>
            <person name="Alverson A.J."/>
        </authorList>
    </citation>
    <scope>NUCLEOTIDE SEQUENCE [LARGE SCALE GENOMIC DNA]</scope>
    <source>
        <strain evidence="6 7">AJA228-03</strain>
    </source>
</reference>
<comment type="subcellular location">
    <subcellularLocation>
        <location evidence="4">Peroxisome membrane</location>
    </subcellularLocation>
</comment>
<dbReference type="InterPro" id="IPR008733">
    <property type="entry name" value="PEX11"/>
</dbReference>
<evidence type="ECO:0000256" key="3">
    <source>
        <dbReference type="ARBA" id="ARBA00023140"/>
    </source>
</evidence>
<feature type="compositionally biased region" description="Low complexity" evidence="5">
    <location>
        <begin position="59"/>
        <end position="80"/>
    </location>
</feature>
<feature type="compositionally biased region" description="Basic and acidic residues" evidence="5">
    <location>
        <begin position="28"/>
        <end position="44"/>
    </location>
</feature>
<sequence>MNNNNDNEATSVESPMTFRAGGGGGMRKGIDRQRRHAEEKKDDASPPSPSASLAHHHTPTTSAAARQRQSSSSSSPSPSSEIRRVDDGTSSGIGSSSSVVPASESRLFPVIRSGLSRKRSPFEVKNWIACLLTLDGRDKFTKVLQYTSRMLCWYFAGLARRTIVPGIDGPTTTTGRPIDASGGIRGAASLVVALYSDLDVRRKYYLAISRRFEELYKSLVTSRKAYRIGRSIIEWDKISSMGVGEYLNYMLLEPLADSPGRTHGDATDATAPIPPSSVTSTPGWKLLGTTAKLVGLMGFWAFDNASFVAGSGFLDPIISDDRVVLVDPKCPERTSRKNRAAEWASRFYFMGSVGGLYVNARSLWVHRRNELRMARERLRVAIAESTGIEDAKSHLIKTEGDNFELCVALLKSIADVTVFSNNPGVDLHLKYRGKKNHEGLHCLGGLISASTVLYNNFPNA</sequence>
<evidence type="ECO:0000256" key="1">
    <source>
        <dbReference type="ARBA" id="ARBA00022593"/>
    </source>
</evidence>
<accession>A0ABD3RZ16</accession>
<dbReference type="PANTHER" id="PTHR12652">
    <property type="entry name" value="PEROXISOMAL BIOGENESIS FACTOR 11"/>
    <property type="match status" value="1"/>
</dbReference>
<dbReference type="GO" id="GO:0007031">
    <property type="term" value="P:peroxisome organization"/>
    <property type="evidence" value="ECO:0007669"/>
    <property type="project" value="UniProtKB-KW"/>
</dbReference>
<keyword evidence="1" id="KW-0962">Peroxisome biogenesis</keyword>